<feature type="transmembrane region" description="Helical" evidence="11">
    <location>
        <begin position="1025"/>
        <end position="1045"/>
    </location>
</feature>
<dbReference type="SUPFAM" id="SSF90123">
    <property type="entry name" value="ABC transporter transmembrane region"/>
    <property type="match status" value="2"/>
</dbReference>
<keyword evidence="8 11" id="KW-1133">Transmembrane helix</keyword>
<dbReference type="FunFam" id="3.40.50.300:FF:000565">
    <property type="entry name" value="ABC bile acid transporter"/>
    <property type="match status" value="1"/>
</dbReference>
<feature type="transmembrane region" description="Helical" evidence="11">
    <location>
        <begin position="135"/>
        <end position="156"/>
    </location>
</feature>
<dbReference type="FunFam" id="3.40.50.300:FF:001750">
    <property type="entry name" value="ATP-binding cassette transporter"/>
    <property type="match status" value="1"/>
</dbReference>
<dbReference type="GO" id="GO:0005524">
    <property type="term" value="F:ATP binding"/>
    <property type="evidence" value="ECO:0007669"/>
    <property type="project" value="UniProtKB-KW"/>
</dbReference>
<dbReference type="Gene3D" id="1.20.1560.10">
    <property type="entry name" value="ABC transporter type 1, transmembrane domain"/>
    <property type="match status" value="2"/>
</dbReference>
<evidence type="ECO:0000256" key="5">
    <source>
        <dbReference type="ARBA" id="ARBA00022737"/>
    </source>
</evidence>
<feature type="transmembrane region" description="Helical" evidence="11">
    <location>
        <begin position="1057"/>
        <end position="1078"/>
    </location>
</feature>
<dbReference type="HOGENOM" id="CLU_000604_27_1_1"/>
<feature type="transmembrane region" description="Helical" evidence="11">
    <location>
        <begin position="944"/>
        <end position="962"/>
    </location>
</feature>
<feature type="transmembrane region" description="Helical" evidence="11">
    <location>
        <begin position="919"/>
        <end position="937"/>
    </location>
</feature>
<keyword evidence="7" id="KW-0067">ATP-binding</keyword>
<dbReference type="InterPro" id="IPR036640">
    <property type="entry name" value="ABC1_TM_sf"/>
</dbReference>
<dbReference type="PROSITE" id="PS50893">
    <property type="entry name" value="ABC_TRANSPORTER_2"/>
    <property type="match status" value="2"/>
</dbReference>
<keyword evidence="3" id="KW-0813">Transport</keyword>
<feature type="region of interest" description="Disordered" evidence="10">
    <location>
        <begin position="720"/>
        <end position="741"/>
    </location>
</feature>
<comment type="subcellular location">
    <subcellularLocation>
        <location evidence="1">Membrane</location>
        <topology evidence="1">Multi-pass membrane protein</topology>
    </subcellularLocation>
</comment>
<dbReference type="CDD" id="cd18597">
    <property type="entry name" value="ABC_6TM_YOR1_D1_like"/>
    <property type="match status" value="1"/>
</dbReference>
<evidence type="ECO:0000256" key="1">
    <source>
        <dbReference type="ARBA" id="ARBA00004141"/>
    </source>
</evidence>
<feature type="transmembrane region" description="Helical" evidence="11">
    <location>
        <begin position="840"/>
        <end position="868"/>
    </location>
</feature>
<dbReference type="eggNOG" id="KOG0054">
    <property type="taxonomic scope" value="Eukaryota"/>
</dbReference>
<dbReference type="SUPFAM" id="SSF52540">
    <property type="entry name" value="P-loop containing nucleoside triphosphate hydrolases"/>
    <property type="match status" value="2"/>
</dbReference>
<feature type="compositionally biased region" description="Acidic residues" evidence="10">
    <location>
        <begin position="732"/>
        <end position="741"/>
    </location>
</feature>
<protein>
    <submittedName>
        <fullName evidence="14">p-loop containing nucleoside triphosphate hydrolase protein</fullName>
    </submittedName>
</protein>
<sequence>MSGSRTSEEATISGGLVRQKRLLSFLSSKSIPPVPYEDERKPLPKPHRIKNFSFAWMIPMLRVGYIRTLQAADLFYLEPDLLVENYHQTFMDHFNRLDEAAKQKYMQQKGAVPEAYVTPVIVGVRTFFAMFKWRYRVCFVLMMGSQMATTLSALPIKKLIEFVSLKAEFPDTKINAGIGYAIGVTLLVFLSAALFNSYFYLTMFTGSQTTAILTKALLNKAFNANSRSRHNYSPAKITSMVGSDCAKIERAISELPRLVTFPAVLAATIAILAVNLGVAVLVAIGMILVLGGVMASFVKLMMKYRLLSLKSTDKRVTLIKEIINSLRVLKYYSWENPYLKAVGAARKEETHYLIMLQTLKNLSLCLALSVVPLASLGCFITVFSIAKGKTTPANIFSSVNVIGSLADIFISVPQSAGAVVDGIVSIRRILGFLSSGDYVQDEHVKFNPDGLPSDTDADQTVIKIESGEFVWEKFPEVKEEQKTDSKKSRKEKKQKKLEMKQQELEKAVKAPEIGYALQNVELNINKGDFIMIVGVVGAGKSSLLQAMAGLMKRTNGNMEVNGQLLLCGTPWVQNATIRDNIVFGQEFDEKRYEQAIYACSLNADLDILPAHDLTEVGEKGVTLSGGQKARLNLARAVYANKDIFLLDDVLSAVDSKVGGSIMEDCFLGMLKTKTKVLATHQLSFLGYADKIVMVHKDGSIDFGTMDELNATSSEFREMLTHRDRDDTSVKEADEEEAEEKEAEEEVLEEEKLGLEVKAIEIQDEWRTDGKLVEDEISKQNSVKLGVYLNLLDLGSGRIPSWVACTFHLMFLALAIFSDFFINVWLSFWTENKFKNRSEGFYIGVYALLSFMSVILLAFVFTIIVRMIIVASRRINVEAIRSILHVPMSFLDATPTGRILNRFTRDTDAIDNDLVDNARLVIYMLAYVIGIFVLNIIYLPWIAIAIPFIMVCCILVGSVYSASSRELKRLESTRRSLVLNNFSESLSGLDVIKAYRSVDRFIDNNDLFLDKTNEASFLVNGVQRWATIQMIGVSVFYVFVITMLCITRTFNISPASSGLVISYLMPIPFMLAMVIRFSAMVENDMTSFERIHEYANELPQEEAYIRNDTAPAPTWPEKGEIVFDNVSMKYREGLPKVLKNVSLRIKPNEKVGICGRTGAGKSTIISTLFRLFPLAEGSINIDGIDISHLGMNNLRSKLSIIPQESLLFEGDIRRNLDPFGESDDDTLWDALRRTGLLEPEEIEKFKGEKDQHKIPKFHLDSVVEIEGSNFSSGEKQLISFARALARGSKILVLDEATSSVDYATDARIQKAIQKEFNFCTILCIAHRLRTIINYDKILVLDKGVAMEYDTPINLFMDRNSIFRQLCDKSKITQADFTH</sequence>
<evidence type="ECO:0000259" key="13">
    <source>
        <dbReference type="PROSITE" id="PS50929"/>
    </source>
</evidence>
<feature type="compositionally biased region" description="Basic and acidic residues" evidence="10">
    <location>
        <begin position="720"/>
        <end position="731"/>
    </location>
</feature>
<dbReference type="InterPro" id="IPR027417">
    <property type="entry name" value="P-loop_NTPase"/>
</dbReference>
<gene>
    <name evidence="14" type="ORF">CANTEDRAFT_92340</name>
</gene>
<feature type="transmembrane region" description="Helical" evidence="11">
    <location>
        <begin position="362"/>
        <end position="386"/>
    </location>
</feature>
<evidence type="ECO:0000256" key="7">
    <source>
        <dbReference type="ARBA" id="ARBA00022840"/>
    </source>
</evidence>
<dbReference type="Pfam" id="PF00664">
    <property type="entry name" value="ABC_membrane"/>
    <property type="match status" value="2"/>
</dbReference>
<dbReference type="InterPro" id="IPR017871">
    <property type="entry name" value="ABC_transporter-like_CS"/>
</dbReference>
<keyword evidence="6" id="KW-0547">Nucleotide-binding</keyword>
<evidence type="ECO:0000313" key="14">
    <source>
        <dbReference type="EMBL" id="EGV65989.1"/>
    </source>
</evidence>
<keyword evidence="15" id="KW-1185">Reference proteome</keyword>
<feature type="domain" description="ABC transporter" evidence="12">
    <location>
        <begin position="1120"/>
        <end position="1366"/>
    </location>
</feature>
<dbReference type="KEGG" id="cten:18250190"/>
<dbReference type="GO" id="GO:0000329">
    <property type="term" value="C:fungal-type vacuole membrane"/>
    <property type="evidence" value="ECO:0007669"/>
    <property type="project" value="UniProtKB-ARBA"/>
</dbReference>
<dbReference type="CDD" id="cd18606">
    <property type="entry name" value="ABC_6TM_YOR1_D2_like"/>
    <property type="match status" value="1"/>
</dbReference>
<evidence type="ECO:0000259" key="12">
    <source>
        <dbReference type="PROSITE" id="PS50893"/>
    </source>
</evidence>
<dbReference type="GO" id="GO:0008559">
    <property type="term" value="F:ABC-type xenobiotic transporter activity"/>
    <property type="evidence" value="ECO:0007669"/>
    <property type="project" value="TreeGrafter"/>
</dbReference>
<feature type="transmembrane region" description="Helical" evidence="11">
    <location>
        <begin position="255"/>
        <end position="274"/>
    </location>
</feature>
<feature type="domain" description="ABC transmembrane type-1" evidence="13">
    <location>
        <begin position="137"/>
        <end position="421"/>
    </location>
</feature>
<evidence type="ECO:0000256" key="4">
    <source>
        <dbReference type="ARBA" id="ARBA00022692"/>
    </source>
</evidence>
<dbReference type="EMBL" id="GL996512">
    <property type="protein sequence ID" value="EGV65989.1"/>
    <property type="molecule type" value="Genomic_DNA"/>
</dbReference>
<evidence type="ECO:0000256" key="11">
    <source>
        <dbReference type="SAM" id="Phobius"/>
    </source>
</evidence>
<dbReference type="InterPro" id="IPR003593">
    <property type="entry name" value="AAA+_ATPase"/>
</dbReference>
<dbReference type="OrthoDB" id="6500128at2759"/>
<evidence type="ECO:0000256" key="2">
    <source>
        <dbReference type="ARBA" id="ARBA00009726"/>
    </source>
</evidence>
<organism evidence="15">
    <name type="scientific">Candida tenuis (strain ATCC 10573 / BCRC 21748 / CBS 615 / JCM 9827 / NBRC 10315 / NRRL Y-1498 / VKM Y-70)</name>
    <name type="common">Yeast</name>
    <name type="synonym">Yamadazyma tenuis</name>
    <dbReference type="NCBI Taxonomy" id="590646"/>
    <lineage>
        <taxon>Eukaryota</taxon>
        <taxon>Fungi</taxon>
        <taxon>Dikarya</taxon>
        <taxon>Ascomycota</taxon>
        <taxon>Saccharomycotina</taxon>
        <taxon>Pichiomycetes</taxon>
        <taxon>Debaryomycetaceae</taxon>
        <taxon>Yamadazyma</taxon>
    </lineage>
</organism>
<evidence type="ECO:0000256" key="6">
    <source>
        <dbReference type="ARBA" id="ARBA00022741"/>
    </source>
</evidence>
<dbReference type="PROSITE" id="PS00211">
    <property type="entry name" value="ABC_TRANSPORTER_1"/>
    <property type="match status" value="2"/>
</dbReference>
<dbReference type="Gene3D" id="3.40.50.300">
    <property type="entry name" value="P-loop containing nucleotide triphosphate hydrolases"/>
    <property type="match status" value="2"/>
</dbReference>
<dbReference type="InterPro" id="IPR011527">
    <property type="entry name" value="ABC1_TM_dom"/>
</dbReference>
<dbReference type="FunFam" id="1.20.1560.10:FF:000013">
    <property type="entry name" value="ABC transporter C family member 2"/>
    <property type="match status" value="1"/>
</dbReference>
<evidence type="ECO:0000256" key="9">
    <source>
        <dbReference type="ARBA" id="ARBA00023136"/>
    </source>
</evidence>
<name>G3AZ28_CANTC</name>
<reference evidence="14 15" key="1">
    <citation type="journal article" date="2011" name="Proc. Natl. Acad. Sci. U.S.A.">
        <title>Comparative genomics of xylose-fermenting fungi for enhanced biofuel production.</title>
        <authorList>
            <person name="Wohlbach D.J."/>
            <person name="Kuo A."/>
            <person name="Sato T.K."/>
            <person name="Potts K.M."/>
            <person name="Salamov A.A."/>
            <person name="LaButti K.M."/>
            <person name="Sun H."/>
            <person name="Clum A."/>
            <person name="Pangilinan J.L."/>
            <person name="Lindquist E.A."/>
            <person name="Lucas S."/>
            <person name="Lapidus A."/>
            <person name="Jin M."/>
            <person name="Gunawan C."/>
            <person name="Balan V."/>
            <person name="Dale B.E."/>
            <person name="Jeffries T.W."/>
            <person name="Zinkel R."/>
            <person name="Barry K.W."/>
            <person name="Grigoriev I.V."/>
            <person name="Gasch A.P."/>
        </authorList>
    </citation>
    <scope>NUCLEOTIDE SEQUENCE [LARGE SCALE GENOMIC DNA]</scope>
    <source>
        <strain evidence="15">ATCC 10573 / BCRC 21748 / CBS 615 / JCM 9827 / NBRC 10315 / NRRL Y-1498 / VKM Y-70</strain>
    </source>
</reference>
<dbReference type="GO" id="GO:0016887">
    <property type="term" value="F:ATP hydrolysis activity"/>
    <property type="evidence" value="ECO:0007669"/>
    <property type="project" value="InterPro"/>
</dbReference>
<dbReference type="Pfam" id="PF00005">
    <property type="entry name" value="ABC_tran"/>
    <property type="match status" value="2"/>
</dbReference>
<dbReference type="GO" id="GO:0005886">
    <property type="term" value="C:plasma membrane"/>
    <property type="evidence" value="ECO:0007669"/>
    <property type="project" value="TreeGrafter"/>
</dbReference>
<dbReference type="InterPro" id="IPR003439">
    <property type="entry name" value="ABC_transporter-like_ATP-bd"/>
</dbReference>
<proteinExistence type="inferred from homology"/>
<comment type="similarity">
    <text evidence="2">Belongs to the ABC transporter superfamily. ABCC family. Conjugate transporter (TC 3.A.1.208) subfamily.</text>
</comment>
<feature type="domain" description="ABC transmembrane type-1" evidence="13">
    <location>
        <begin position="810"/>
        <end position="1082"/>
    </location>
</feature>
<dbReference type="CDD" id="cd03250">
    <property type="entry name" value="ABCC_MRP_domain1"/>
    <property type="match status" value="1"/>
</dbReference>
<feature type="transmembrane region" description="Helical" evidence="11">
    <location>
        <begin position="176"/>
        <end position="201"/>
    </location>
</feature>
<feature type="domain" description="ABC transporter" evidence="12">
    <location>
        <begin position="499"/>
        <end position="721"/>
    </location>
</feature>
<keyword evidence="14" id="KW-0378">Hydrolase</keyword>
<feature type="transmembrane region" description="Helical" evidence="11">
    <location>
        <begin position="280"/>
        <end position="302"/>
    </location>
</feature>
<dbReference type="SMART" id="SM00382">
    <property type="entry name" value="AAA"/>
    <property type="match status" value="2"/>
</dbReference>
<dbReference type="PANTHER" id="PTHR24223:SF456">
    <property type="entry name" value="MULTIDRUG RESISTANCE-ASSOCIATED PROTEIN LETHAL(2)03659"/>
    <property type="match status" value="1"/>
</dbReference>
<dbReference type="InterPro" id="IPR050173">
    <property type="entry name" value="ABC_transporter_C-like"/>
</dbReference>
<keyword evidence="5" id="KW-0677">Repeat</keyword>
<evidence type="ECO:0000256" key="10">
    <source>
        <dbReference type="SAM" id="MobiDB-lite"/>
    </source>
</evidence>
<dbReference type="GeneID" id="18250190"/>
<evidence type="ECO:0000256" key="8">
    <source>
        <dbReference type="ARBA" id="ARBA00022989"/>
    </source>
</evidence>
<evidence type="ECO:0000256" key="3">
    <source>
        <dbReference type="ARBA" id="ARBA00022448"/>
    </source>
</evidence>
<dbReference type="PANTHER" id="PTHR24223">
    <property type="entry name" value="ATP-BINDING CASSETTE SUB-FAMILY C"/>
    <property type="match status" value="1"/>
</dbReference>
<accession>G3AZ28</accession>
<feature type="transmembrane region" description="Helical" evidence="11">
    <location>
        <begin position="806"/>
        <end position="828"/>
    </location>
</feature>
<dbReference type="CDD" id="cd03244">
    <property type="entry name" value="ABCC_MRP_domain2"/>
    <property type="match status" value="1"/>
</dbReference>
<dbReference type="Proteomes" id="UP000000707">
    <property type="component" value="Unassembled WGS sequence"/>
</dbReference>
<keyword evidence="9 11" id="KW-0472">Membrane</keyword>
<dbReference type="PROSITE" id="PS50929">
    <property type="entry name" value="ABC_TM1F"/>
    <property type="match status" value="2"/>
</dbReference>
<evidence type="ECO:0000313" key="15">
    <source>
        <dbReference type="Proteomes" id="UP000000707"/>
    </source>
</evidence>
<keyword evidence="4 11" id="KW-0812">Transmembrane</keyword>